<dbReference type="EMBL" id="JAVKGS010000001">
    <property type="protein sequence ID" value="MDR5690559.1"/>
    <property type="molecule type" value="Genomic_DNA"/>
</dbReference>
<sequence length="180" mass="19757">MQAPEFEEQSATSAPDSPSGTHVRRGVPLPPARAGIVETHGNGYDFLAANERAGWHAIPDWGRNGWDLGRWPIAIVMASDEHRRPRALVYLEGDVEAREFDTVDERTRFLDDVAEELWRTGEADGPRDVAAYPAGELPAEYRGPVPRAQESPATGPVGRSARSVPSMREAPSTARSFGRR</sequence>
<dbReference type="RefSeq" id="WP_310519292.1">
    <property type="nucleotide sequence ID" value="NZ_BAABBS010000001.1"/>
</dbReference>
<organism evidence="2 3">
    <name type="scientific">Agromyces indicus</name>
    <dbReference type="NCBI Taxonomy" id="758919"/>
    <lineage>
        <taxon>Bacteria</taxon>
        <taxon>Bacillati</taxon>
        <taxon>Actinomycetota</taxon>
        <taxon>Actinomycetes</taxon>
        <taxon>Micrococcales</taxon>
        <taxon>Microbacteriaceae</taxon>
        <taxon>Agromyces</taxon>
    </lineage>
</organism>
<accession>A0ABU1FFN6</accession>
<protein>
    <submittedName>
        <fullName evidence="2">Uncharacterized protein</fullName>
    </submittedName>
</protein>
<name>A0ABU1FFN6_9MICO</name>
<evidence type="ECO:0000313" key="2">
    <source>
        <dbReference type="EMBL" id="MDR5690559.1"/>
    </source>
</evidence>
<reference evidence="3" key="1">
    <citation type="submission" date="2023-07" db="EMBL/GenBank/DDBJ databases">
        <title>Description of three actinobacteria isolated from air of manufacturing shop in a pharmaceutical factory.</title>
        <authorList>
            <person name="Zhang D.-F."/>
        </authorList>
    </citation>
    <scope>NUCLEOTIDE SEQUENCE [LARGE SCALE GENOMIC DNA]</scope>
    <source>
        <strain evidence="3">CCTCC AB 2011122</strain>
    </source>
</reference>
<feature type="region of interest" description="Disordered" evidence="1">
    <location>
        <begin position="1"/>
        <end position="33"/>
    </location>
</feature>
<dbReference type="Proteomes" id="UP001260072">
    <property type="component" value="Unassembled WGS sequence"/>
</dbReference>
<comment type="caution">
    <text evidence="2">The sequence shown here is derived from an EMBL/GenBank/DDBJ whole genome shotgun (WGS) entry which is preliminary data.</text>
</comment>
<proteinExistence type="predicted"/>
<gene>
    <name evidence="2" type="ORF">RH861_00610</name>
</gene>
<keyword evidence="3" id="KW-1185">Reference proteome</keyword>
<evidence type="ECO:0000313" key="3">
    <source>
        <dbReference type="Proteomes" id="UP001260072"/>
    </source>
</evidence>
<feature type="compositionally biased region" description="Polar residues" evidence="1">
    <location>
        <begin position="9"/>
        <end position="20"/>
    </location>
</feature>
<feature type="region of interest" description="Disordered" evidence="1">
    <location>
        <begin position="121"/>
        <end position="180"/>
    </location>
</feature>
<evidence type="ECO:0000256" key="1">
    <source>
        <dbReference type="SAM" id="MobiDB-lite"/>
    </source>
</evidence>